<gene>
    <name evidence="2" type="ORF">MONBRDRAFT_32231</name>
</gene>
<feature type="compositionally biased region" description="Low complexity" evidence="1">
    <location>
        <begin position="31"/>
        <end position="59"/>
    </location>
</feature>
<dbReference type="Proteomes" id="UP000001357">
    <property type="component" value="Unassembled WGS sequence"/>
</dbReference>
<keyword evidence="3" id="KW-1185">Reference proteome</keyword>
<accession>A9UXK9</accession>
<dbReference type="RefSeq" id="XP_001745449.1">
    <property type="nucleotide sequence ID" value="XM_001745397.1"/>
</dbReference>
<dbReference type="EMBL" id="CH991549">
    <property type="protein sequence ID" value="EDQ90027.1"/>
    <property type="molecule type" value="Genomic_DNA"/>
</dbReference>
<dbReference type="InParanoid" id="A9UXK9"/>
<proteinExistence type="predicted"/>
<organism evidence="2 3">
    <name type="scientific">Monosiga brevicollis</name>
    <name type="common">Choanoflagellate</name>
    <dbReference type="NCBI Taxonomy" id="81824"/>
    <lineage>
        <taxon>Eukaryota</taxon>
        <taxon>Choanoflagellata</taxon>
        <taxon>Craspedida</taxon>
        <taxon>Salpingoecidae</taxon>
        <taxon>Monosiga</taxon>
    </lineage>
</organism>
<feature type="region of interest" description="Disordered" evidence="1">
    <location>
        <begin position="1"/>
        <end position="91"/>
    </location>
</feature>
<evidence type="ECO:0000256" key="1">
    <source>
        <dbReference type="SAM" id="MobiDB-lite"/>
    </source>
</evidence>
<feature type="compositionally biased region" description="Basic and acidic residues" evidence="1">
    <location>
        <begin position="266"/>
        <end position="342"/>
    </location>
</feature>
<dbReference type="KEGG" id="mbr:MONBRDRAFT_32231"/>
<feature type="region of interest" description="Disordered" evidence="1">
    <location>
        <begin position="258"/>
        <end position="342"/>
    </location>
</feature>
<sequence length="342" mass="39736">MHYYDATMPVFADEPPPHRRSLSDSAAMPLASSMDSTCSLASSSSSSSTASSPSSSPTTRPRRSSQLRRCESVRHSRTTLTPLEPHSRQLSRSLTQLDAIRSALGWDAAKADSNKSLPIRLPVPLLIHYDMEFILNNTDEWPEKLRATLRAGLEDIARAREEGDLRLRQKHAAFLQSQMNPRSRLNRDQQHSNLVDLAYRLLSRLQLQQIALLTSYGQLAQANCAGELAADFTTELQFRLSSLKQHFQNQRKSWNHFPTDATLRMLRSETESEEKRESEREERREREREERGRVREDREREKEKGIKREKRIREQKEREEGEREREKEMNWTEESKAKVRPK</sequence>
<dbReference type="AlphaFoldDB" id="A9UXK9"/>
<protein>
    <submittedName>
        <fullName evidence="2">Uncharacterized protein</fullName>
    </submittedName>
</protein>
<evidence type="ECO:0000313" key="2">
    <source>
        <dbReference type="EMBL" id="EDQ90027.1"/>
    </source>
</evidence>
<dbReference type="GeneID" id="5890616"/>
<reference evidence="2 3" key="1">
    <citation type="journal article" date="2008" name="Nature">
        <title>The genome of the choanoflagellate Monosiga brevicollis and the origin of metazoans.</title>
        <authorList>
            <consortium name="JGI Sequencing"/>
            <person name="King N."/>
            <person name="Westbrook M.J."/>
            <person name="Young S.L."/>
            <person name="Kuo A."/>
            <person name="Abedin M."/>
            <person name="Chapman J."/>
            <person name="Fairclough S."/>
            <person name="Hellsten U."/>
            <person name="Isogai Y."/>
            <person name="Letunic I."/>
            <person name="Marr M."/>
            <person name="Pincus D."/>
            <person name="Putnam N."/>
            <person name="Rokas A."/>
            <person name="Wright K.J."/>
            <person name="Zuzow R."/>
            <person name="Dirks W."/>
            <person name="Good M."/>
            <person name="Goodstein D."/>
            <person name="Lemons D."/>
            <person name="Li W."/>
            <person name="Lyons J.B."/>
            <person name="Morris A."/>
            <person name="Nichols S."/>
            <person name="Richter D.J."/>
            <person name="Salamov A."/>
            <person name="Bork P."/>
            <person name="Lim W.A."/>
            <person name="Manning G."/>
            <person name="Miller W.T."/>
            <person name="McGinnis W."/>
            <person name="Shapiro H."/>
            <person name="Tjian R."/>
            <person name="Grigoriev I.V."/>
            <person name="Rokhsar D."/>
        </authorList>
    </citation>
    <scope>NUCLEOTIDE SEQUENCE [LARGE SCALE GENOMIC DNA]</scope>
    <source>
        <strain evidence="3">MX1 / ATCC 50154</strain>
    </source>
</reference>
<name>A9UXK9_MONBE</name>
<evidence type="ECO:0000313" key="3">
    <source>
        <dbReference type="Proteomes" id="UP000001357"/>
    </source>
</evidence>